<dbReference type="InterPro" id="IPR007345">
    <property type="entry name" value="Polysacch_pyruvyl_Trfase"/>
</dbReference>
<sequence>MSQELLEIVRSQRSIPLSWVTTSSDHNYLNLGDALSPVIVSMMSGLPVEHTASKSEMVRLAAVGTIGHMFAGGNVSFWGTGTSPNANPNQTDQPKVPYVRPANTKIHTYATRGPFSRRILAPDATGAAVYGDPLWLLPRFHEAPKKKTHELGVILHLSELADREHDAHPRTDSKRHDIAPEDRQAIKLINTVTPVSIQGLRQRLDEILACKRIVSTSLHGMVFAESYGIPCLYFSPRAKTSGLGRIDLMSEEGLDLRFVDLYRGLGQDHLDVWYQPRTEETNWDALIRTIDDVWEPKYLSEDPLIESFPLPLSMMEKGVTGSAFDHPLIRSVPTRREAGLVMRAKNGLVSRILRWVR</sequence>
<evidence type="ECO:0000313" key="2">
    <source>
        <dbReference type="EMBL" id="MBB5536869.1"/>
    </source>
</evidence>
<keyword evidence="3" id="KW-1185">Reference proteome</keyword>
<comment type="caution">
    <text evidence="2">The sequence shown here is derived from an EMBL/GenBank/DDBJ whole genome shotgun (WGS) entry which is preliminary data.</text>
</comment>
<dbReference type="RefSeq" id="WP_154663342.1">
    <property type="nucleotide sequence ID" value="NZ_JACHBK010000008.1"/>
</dbReference>
<dbReference type="AlphaFoldDB" id="A0A7W8X947"/>
<reference evidence="2 3" key="1">
    <citation type="submission" date="2020-08" db="EMBL/GenBank/DDBJ databases">
        <title>Genomic Encyclopedia of Type Strains, Phase IV (KMG-V): Genome sequencing to study the core and pangenomes of soil and plant-associated prokaryotes.</title>
        <authorList>
            <person name="Whitman W."/>
        </authorList>
    </citation>
    <scope>NUCLEOTIDE SEQUENCE [LARGE SCALE GENOMIC DNA]</scope>
    <source>
        <strain evidence="2 3">SEMIA 4084</strain>
    </source>
</reference>
<protein>
    <recommendedName>
        <fullName evidence="1">Polysaccharide pyruvyl transferase domain-containing protein</fullName>
    </recommendedName>
</protein>
<accession>A0A7W8X947</accession>
<evidence type="ECO:0000259" key="1">
    <source>
        <dbReference type="Pfam" id="PF04230"/>
    </source>
</evidence>
<organism evidence="2 3">
    <name type="scientific">Rhizobium giardinii</name>
    <dbReference type="NCBI Taxonomy" id="56731"/>
    <lineage>
        <taxon>Bacteria</taxon>
        <taxon>Pseudomonadati</taxon>
        <taxon>Pseudomonadota</taxon>
        <taxon>Alphaproteobacteria</taxon>
        <taxon>Hyphomicrobiales</taxon>
        <taxon>Rhizobiaceae</taxon>
        <taxon>Rhizobium/Agrobacterium group</taxon>
        <taxon>Rhizobium</taxon>
    </lineage>
</organism>
<name>A0A7W8X947_9HYPH</name>
<feature type="domain" description="Polysaccharide pyruvyl transferase" evidence="1">
    <location>
        <begin position="70"/>
        <end position="235"/>
    </location>
</feature>
<dbReference type="EMBL" id="JACHBK010000008">
    <property type="protein sequence ID" value="MBB5536869.1"/>
    <property type="molecule type" value="Genomic_DNA"/>
</dbReference>
<gene>
    <name evidence="2" type="ORF">GGD55_003584</name>
</gene>
<dbReference type="Proteomes" id="UP000585507">
    <property type="component" value="Unassembled WGS sequence"/>
</dbReference>
<proteinExistence type="predicted"/>
<dbReference type="Pfam" id="PF04230">
    <property type="entry name" value="PS_pyruv_trans"/>
    <property type="match status" value="1"/>
</dbReference>
<evidence type="ECO:0000313" key="3">
    <source>
        <dbReference type="Proteomes" id="UP000585507"/>
    </source>
</evidence>